<name>A0A1M7UCN6_9FIRM</name>
<dbReference type="SMART" id="SM00421">
    <property type="entry name" value="HTH_LUXR"/>
    <property type="match status" value="1"/>
</dbReference>
<dbReference type="SMART" id="SM00448">
    <property type="entry name" value="REC"/>
    <property type="match status" value="1"/>
</dbReference>
<keyword evidence="4" id="KW-0238">DNA-binding</keyword>
<keyword evidence="3" id="KW-0805">Transcription regulation</keyword>
<feature type="domain" description="Response regulatory" evidence="9">
    <location>
        <begin position="6"/>
        <end position="122"/>
    </location>
</feature>
<keyword evidence="2 7" id="KW-0597">Phosphoprotein</keyword>
<dbReference type="STRING" id="1121395.SAMN02745215_03451"/>
<dbReference type="SUPFAM" id="SSF52172">
    <property type="entry name" value="CheY-like"/>
    <property type="match status" value="1"/>
</dbReference>
<protein>
    <recommendedName>
        <fullName evidence="1">Stage 0 sporulation protein A homolog</fullName>
    </recommendedName>
</protein>
<dbReference type="PROSITE" id="PS00622">
    <property type="entry name" value="HTH_LUXR_1"/>
    <property type="match status" value="1"/>
</dbReference>
<reference evidence="11" key="1">
    <citation type="submission" date="2016-12" db="EMBL/GenBank/DDBJ databases">
        <authorList>
            <person name="Varghese N."/>
            <person name="Submissions S."/>
        </authorList>
    </citation>
    <scope>NUCLEOTIDE SEQUENCE [LARGE SCALE GENOMIC DNA]</scope>
    <source>
        <strain evidence="11">DSM 11544</strain>
    </source>
</reference>
<evidence type="ECO:0000256" key="6">
    <source>
        <dbReference type="ARBA" id="ARBA00024867"/>
    </source>
</evidence>
<dbReference type="InterPro" id="IPR058245">
    <property type="entry name" value="NreC/VraR/RcsB-like_REC"/>
</dbReference>
<evidence type="ECO:0000256" key="3">
    <source>
        <dbReference type="ARBA" id="ARBA00023015"/>
    </source>
</evidence>
<gene>
    <name evidence="10" type="ORF">SAMN02745215_03451</name>
</gene>
<dbReference type="SUPFAM" id="SSF46894">
    <property type="entry name" value="C-terminal effector domain of the bipartite response regulators"/>
    <property type="match status" value="1"/>
</dbReference>
<dbReference type="PROSITE" id="PS50043">
    <property type="entry name" value="HTH_LUXR_2"/>
    <property type="match status" value="1"/>
</dbReference>
<dbReference type="Pfam" id="PF00196">
    <property type="entry name" value="GerE"/>
    <property type="match status" value="1"/>
</dbReference>
<dbReference type="GO" id="GO:0003677">
    <property type="term" value="F:DNA binding"/>
    <property type="evidence" value="ECO:0007669"/>
    <property type="project" value="UniProtKB-KW"/>
</dbReference>
<evidence type="ECO:0000313" key="10">
    <source>
        <dbReference type="EMBL" id="SHN80769.1"/>
    </source>
</evidence>
<dbReference type="CDD" id="cd17535">
    <property type="entry name" value="REC_NarL-like"/>
    <property type="match status" value="1"/>
</dbReference>
<dbReference type="Pfam" id="PF00072">
    <property type="entry name" value="Response_reg"/>
    <property type="match status" value="1"/>
</dbReference>
<dbReference type="EMBL" id="FRDN01000011">
    <property type="protein sequence ID" value="SHN80769.1"/>
    <property type="molecule type" value="Genomic_DNA"/>
</dbReference>
<keyword evidence="11" id="KW-1185">Reference proteome</keyword>
<dbReference type="Proteomes" id="UP000184010">
    <property type="component" value="Unassembled WGS sequence"/>
</dbReference>
<evidence type="ECO:0000259" key="8">
    <source>
        <dbReference type="PROSITE" id="PS50043"/>
    </source>
</evidence>
<dbReference type="PANTHER" id="PTHR43214">
    <property type="entry name" value="TWO-COMPONENT RESPONSE REGULATOR"/>
    <property type="match status" value="1"/>
</dbReference>
<dbReference type="PROSITE" id="PS50110">
    <property type="entry name" value="RESPONSE_REGULATORY"/>
    <property type="match status" value="1"/>
</dbReference>
<proteinExistence type="predicted"/>
<dbReference type="PANTHER" id="PTHR43214:SF41">
    <property type="entry name" value="NITRATE_NITRITE RESPONSE REGULATOR PROTEIN NARP"/>
    <property type="match status" value="1"/>
</dbReference>
<dbReference type="GO" id="GO:0000160">
    <property type="term" value="P:phosphorelay signal transduction system"/>
    <property type="evidence" value="ECO:0007669"/>
    <property type="project" value="InterPro"/>
</dbReference>
<evidence type="ECO:0000259" key="9">
    <source>
        <dbReference type="PROSITE" id="PS50110"/>
    </source>
</evidence>
<evidence type="ECO:0000256" key="5">
    <source>
        <dbReference type="ARBA" id="ARBA00023163"/>
    </source>
</evidence>
<dbReference type="InterPro" id="IPR011006">
    <property type="entry name" value="CheY-like_superfamily"/>
</dbReference>
<accession>A0A1M7UCN6</accession>
<dbReference type="Gene3D" id="3.40.50.2300">
    <property type="match status" value="1"/>
</dbReference>
<comment type="function">
    <text evidence="6">May play the central regulatory role in sporulation. It may be an element of the effector pathway responsible for the activation of sporulation genes in response to nutritional stress. Spo0A may act in concert with spo0H (a sigma factor) to control the expression of some genes that are critical to the sporulation process.</text>
</comment>
<dbReference type="InterPro" id="IPR000792">
    <property type="entry name" value="Tscrpt_reg_LuxR_C"/>
</dbReference>
<dbReference type="InterPro" id="IPR001789">
    <property type="entry name" value="Sig_transdc_resp-reg_receiver"/>
</dbReference>
<evidence type="ECO:0000256" key="7">
    <source>
        <dbReference type="PROSITE-ProRule" id="PRU00169"/>
    </source>
</evidence>
<dbReference type="AlphaFoldDB" id="A0A1M7UCN6"/>
<dbReference type="InterPro" id="IPR039420">
    <property type="entry name" value="WalR-like"/>
</dbReference>
<evidence type="ECO:0000256" key="1">
    <source>
        <dbReference type="ARBA" id="ARBA00018672"/>
    </source>
</evidence>
<dbReference type="PRINTS" id="PR00038">
    <property type="entry name" value="HTHLUXR"/>
</dbReference>
<organism evidence="10 11">
    <name type="scientific">Desulfitobacterium chlororespirans DSM 11544</name>
    <dbReference type="NCBI Taxonomy" id="1121395"/>
    <lineage>
        <taxon>Bacteria</taxon>
        <taxon>Bacillati</taxon>
        <taxon>Bacillota</taxon>
        <taxon>Clostridia</taxon>
        <taxon>Eubacteriales</taxon>
        <taxon>Desulfitobacteriaceae</taxon>
        <taxon>Desulfitobacterium</taxon>
    </lineage>
</organism>
<evidence type="ECO:0000256" key="2">
    <source>
        <dbReference type="ARBA" id="ARBA00022553"/>
    </source>
</evidence>
<sequence length="216" mass="24217">MAGKIKVLLVDDHTILRNTLRILLEKEQEIQIVGEAGDGKTGVAMSIELKPDVVIMDITLPDHNGVEACRLICTQLPQIKVIALTMHVEREYLTEFLAAGGAGYLHKSVADHELLQAIHTVMKGEIFLCPAGVQVIAQQHRVKPAHGDIEPDILSERELQVLKYVAKGHTSAEIGEKLYLSPRTIDTYRARIIKKLNIPNRSQLVDYVMRYRLLDK</sequence>
<dbReference type="CDD" id="cd06170">
    <property type="entry name" value="LuxR_C_like"/>
    <property type="match status" value="1"/>
</dbReference>
<dbReference type="InterPro" id="IPR016032">
    <property type="entry name" value="Sig_transdc_resp-reg_C-effctor"/>
</dbReference>
<dbReference type="GO" id="GO:0006355">
    <property type="term" value="P:regulation of DNA-templated transcription"/>
    <property type="evidence" value="ECO:0007669"/>
    <property type="project" value="InterPro"/>
</dbReference>
<evidence type="ECO:0000313" key="11">
    <source>
        <dbReference type="Proteomes" id="UP000184010"/>
    </source>
</evidence>
<feature type="modified residue" description="4-aspartylphosphate" evidence="7">
    <location>
        <position position="57"/>
    </location>
</feature>
<feature type="domain" description="HTH luxR-type" evidence="8">
    <location>
        <begin position="147"/>
        <end position="212"/>
    </location>
</feature>
<keyword evidence="5" id="KW-0804">Transcription</keyword>
<evidence type="ECO:0000256" key="4">
    <source>
        <dbReference type="ARBA" id="ARBA00023125"/>
    </source>
</evidence>